<protein>
    <submittedName>
        <fullName evidence="2">DUF559 domain-containing protein</fullName>
    </submittedName>
</protein>
<dbReference type="SUPFAM" id="SSF52980">
    <property type="entry name" value="Restriction endonuclease-like"/>
    <property type="match status" value="1"/>
</dbReference>
<evidence type="ECO:0000313" key="2">
    <source>
        <dbReference type="EMBL" id="MBI1757146.1"/>
    </source>
</evidence>
<dbReference type="InterPro" id="IPR011335">
    <property type="entry name" value="Restrct_endonuc-II-like"/>
</dbReference>
<reference evidence="2" key="1">
    <citation type="submission" date="2020-07" db="EMBL/GenBank/DDBJ databases">
        <title>Huge and variable diversity of episymbiotic CPR bacteria and DPANN archaea in groundwater ecosystems.</title>
        <authorList>
            <person name="He C.Y."/>
            <person name="Keren R."/>
            <person name="Whittaker M."/>
            <person name="Farag I.F."/>
            <person name="Doudna J."/>
            <person name="Cate J.H.D."/>
            <person name="Banfield J.F."/>
        </authorList>
    </citation>
    <scope>NUCLEOTIDE SEQUENCE</scope>
    <source>
        <strain evidence="2">NC_groundwater_17_Pr7_B-0.1um_64_12</strain>
    </source>
</reference>
<feature type="domain" description="DUF559" evidence="1">
    <location>
        <begin position="1"/>
        <end position="93"/>
    </location>
</feature>
<organism evidence="2 3">
    <name type="scientific">Fimbriimonas ginsengisoli</name>
    <dbReference type="NCBI Taxonomy" id="1005039"/>
    <lineage>
        <taxon>Bacteria</taxon>
        <taxon>Bacillati</taxon>
        <taxon>Armatimonadota</taxon>
        <taxon>Fimbriimonadia</taxon>
        <taxon>Fimbriimonadales</taxon>
        <taxon>Fimbriimonadaceae</taxon>
        <taxon>Fimbriimonas</taxon>
    </lineage>
</organism>
<evidence type="ECO:0000313" key="3">
    <source>
        <dbReference type="Proteomes" id="UP000727962"/>
    </source>
</evidence>
<accession>A0A931LWK9</accession>
<sequence>MSESEKRMWSGLRGKKLGFVVRRQYPAGPYFMDFYIPAAKLCIEVDGEQHFARKEHDHERDEYLANLGILTVRVPSWELIEKLDPTLDWIFRHCCERAGFNPFETRRP</sequence>
<name>A0A931LWK9_FIMGI</name>
<dbReference type="PANTHER" id="PTHR38590">
    <property type="entry name" value="BLL0828 PROTEIN"/>
    <property type="match status" value="1"/>
</dbReference>
<gene>
    <name evidence="2" type="ORF">HYR64_08585</name>
</gene>
<evidence type="ECO:0000259" key="1">
    <source>
        <dbReference type="Pfam" id="PF04480"/>
    </source>
</evidence>
<dbReference type="EMBL" id="JACOSL010000052">
    <property type="protein sequence ID" value="MBI1757146.1"/>
    <property type="molecule type" value="Genomic_DNA"/>
</dbReference>
<dbReference type="InterPro" id="IPR007569">
    <property type="entry name" value="DUF559"/>
</dbReference>
<proteinExistence type="predicted"/>
<dbReference type="InterPro" id="IPR047216">
    <property type="entry name" value="Endonuclease_DUF559_bact"/>
</dbReference>
<dbReference type="Proteomes" id="UP000727962">
    <property type="component" value="Unassembled WGS sequence"/>
</dbReference>
<dbReference type="Pfam" id="PF04480">
    <property type="entry name" value="DUF559"/>
    <property type="match status" value="1"/>
</dbReference>
<dbReference type="PANTHER" id="PTHR38590:SF1">
    <property type="entry name" value="BLL0828 PROTEIN"/>
    <property type="match status" value="1"/>
</dbReference>
<comment type="caution">
    <text evidence="2">The sequence shown here is derived from an EMBL/GenBank/DDBJ whole genome shotgun (WGS) entry which is preliminary data.</text>
</comment>
<dbReference type="Gene3D" id="3.40.960.10">
    <property type="entry name" value="VSR Endonuclease"/>
    <property type="match status" value="1"/>
</dbReference>
<dbReference type="AlphaFoldDB" id="A0A931LWK9"/>